<reference evidence="3" key="1">
    <citation type="journal article" date="2019" name="Int. J. Syst. Evol. Microbiol.">
        <title>The Global Catalogue of Microorganisms (GCM) 10K type strain sequencing project: providing services to taxonomists for standard genome sequencing and annotation.</title>
        <authorList>
            <consortium name="The Broad Institute Genomics Platform"/>
            <consortium name="The Broad Institute Genome Sequencing Center for Infectious Disease"/>
            <person name="Wu L."/>
            <person name="Ma J."/>
        </authorList>
    </citation>
    <scope>NUCLEOTIDE SEQUENCE [LARGE SCALE GENOMIC DNA]</scope>
    <source>
        <strain evidence="3">CGMCC 1.16305</strain>
    </source>
</reference>
<feature type="coiled-coil region" evidence="1">
    <location>
        <begin position="5"/>
        <end position="32"/>
    </location>
</feature>
<comment type="caution">
    <text evidence="2">The sequence shown here is derived from an EMBL/GenBank/DDBJ whole genome shotgun (WGS) entry which is preliminary data.</text>
</comment>
<organism evidence="2 3">
    <name type="scientific">Scopulibacillus cellulosilyticus</name>
    <dbReference type="NCBI Taxonomy" id="2665665"/>
    <lineage>
        <taxon>Bacteria</taxon>
        <taxon>Bacillati</taxon>
        <taxon>Bacillota</taxon>
        <taxon>Bacilli</taxon>
        <taxon>Bacillales</taxon>
        <taxon>Sporolactobacillaceae</taxon>
        <taxon>Scopulibacillus</taxon>
    </lineage>
</organism>
<keyword evidence="1" id="KW-0175">Coiled coil</keyword>
<dbReference type="Proteomes" id="UP001596505">
    <property type="component" value="Unassembled WGS sequence"/>
</dbReference>
<keyword evidence="2" id="KW-0378">Hydrolase</keyword>
<evidence type="ECO:0000313" key="2">
    <source>
        <dbReference type="EMBL" id="MFC7392901.1"/>
    </source>
</evidence>
<dbReference type="GO" id="GO:0006508">
    <property type="term" value="P:proteolysis"/>
    <property type="evidence" value="ECO:0007669"/>
    <property type="project" value="UniProtKB-KW"/>
</dbReference>
<name>A0ABW2PX82_9BACL</name>
<proteinExistence type="predicted"/>
<keyword evidence="3" id="KW-1185">Reference proteome</keyword>
<protein>
    <submittedName>
        <fullName evidence="2">Serine protease</fullName>
    </submittedName>
</protein>
<sequence>MNNHAEIILTKIQGLEKEINKLKGELKSVQQHCEHQFENTALFKTCIKCKYVEPLYY</sequence>
<dbReference type="GO" id="GO:0008233">
    <property type="term" value="F:peptidase activity"/>
    <property type="evidence" value="ECO:0007669"/>
    <property type="project" value="UniProtKB-KW"/>
</dbReference>
<dbReference type="RefSeq" id="WP_380965308.1">
    <property type="nucleotide sequence ID" value="NZ_JBHTCO010000005.1"/>
</dbReference>
<accession>A0ABW2PX82</accession>
<evidence type="ECO:0000256" key="1">
    <source>
        <dbReference type="SAM" id="Coils"/>
    </source>
</evidence>
<evidence type="ECO:0000313" key="3">
    <source>
        <dbReference type="Proteomes" id="UP001596505"/>
    </source>
</evidence>
<gene>
    <name evidence="2" type="ORF">ACFQRG_07850</name>
</gene>
<keyword evidence="2" id="KW-0645">Protease</keyword>
<dbReference type="EMBL" id="JBHTCO010000005">
    <property type="protein sequence ID" value="MFC7392901.1"/>
    <property type="molecule type" value="Genomic_DNA"/>
</dbReference>